<gene>
    <name evidence="3" type="ORF">AYI68_g6304</name>
</gene>
<feature type="signal peptide" evidence="2">
    <location>
        <begin position="1"/>
        <end position="20"/>
    </location>
</feature>
<dbReference type="OrthoDB" id="5589309at2759"/>
<feature type="compositionally biased region" description="Gly residues" evidence="1">
    <location>
        <begin position="189"/>
        <end position="213"/>
    </location>
</feature>
<reference evidence="3 4" key="1">
    <citation type="journal article" date="2016" name="Mol. Biol. Evol.">
        <title>Genome-Wide Survey of Gut Fungi (Harpellales) Reveals the First Horizontally Transferred Ubiquitin Gene from a Mosquito Host.</title>
        <authorList>
            <person name="Wang Y."/>
            <person name="White M.M."/>
            <person name="Kvist S."/>
            <person name="Moncalvo J.M."/>
        </authorList>
    </citation>
    <scope>NUCLEOTIDE SEQUENCE [LARGE SCALE GENOMIC DNA]</scope>
    <source>
        <strain evidence="3 4">ALG-7-W6</strain>
    </source>
</reference>
<organism evidence="3 4">
    <name type="scientific">Smittium mucronatum</name>
    <dbReference type="NCBI Taxonomy" id="133383"/>
    <lineage>
        <taxon>Eukaryota</taxon>
        <taxon>Fungi</taxon>
        <taxon>Fungi incertae sedis</taxon>
        <taxon>Zoopagomycota</taxon>
        <taxon>Kickxellomycotina</taxon>
        <taxon>Harpellomycetes</taxon>
        <taxon>Harpellales</taxon>
        <taxon>Legeriomycetaceae</taxon>
        <taxon>Smittium</taxon>
    </lineage>
</organism>
<comment type="caution">
    <text evidence="3">The sequence shown here is derived from an EMBL/GenBank/DDBJ whole genome shotgun (WGS) entry which is preliminary data.</text>
</comment>
<feature type="region of interest" description="Disordered" evidence="1">
    <location>
        <begin position="159"/>
        <end position="221"/>
    </location>
</feature>
<proteinExistence type="predicted"/>
<accession>A0A1R0GRU6</accession>
<feature type="compositionally biased region" description="Low complexity" evidence="1">
    <location>
        <begin position="159"/>
        <end position="188"/>
    </location>
</feature>
<dbReference type="AlphaFoldDB" id="A0A1R0GRU6"/>
<keyword evidence="2" id="KW-0732">Signal</keyword>
<evidence type="ECO:0000313" key="4">
    <source>
        <dbReference type="Proteomes" id="UP000187455"/>
    </source>
</evidence>
<sequence length="221" mass="25052">MKFTLSGLVLAGSSLFTVLASPLVDNEFQNEDFNALSKRSGFNNNRGPGNRNNRNQGYNGRYYKNGRYWSFDSSSDSSFITTLVYRPSIYYGQRFQFLYQLSPQFQQYWNSNSLFRSSWNSDVNFRNSWFATIYPYGYTQYRSGGKYYGYYNRGSWRNANNNSSRNRGNNRNGGNWGNNGNSGNNRGNWGNGGNNRGNWGNGGNGGNDGGNNGGNPNRPRK</sequence>
<evidence type="ECO:0000313" key="3">
    <source>
        <dbReference type="EMBL" id="OLY79622.1"/>
    </source>
</evidence>
<protein>
    <submittedName>
        <fullName evidence="3">Uncharacterized protein</fullName>
    </submittedName>
</protein>
<dbReference type="Proteomes" id="UP000187455">
    <property type="component" value="Unassembled WGS sequence"/>
</dbReference>
<feature type="chain" id="PRO_5013271833" evidence="2">
    <location>
        <begin position="21"/>
        <end position="221"/>
    </location>
</feature>
<evidence type="ECO:0000256" key="1">
    <source>
        <dbReference type="SAM" id="MobiDB-lite"/>
    </source>
</evidence>
<keyword evidence="4" id="KW-1185">Reference proteome</keyword>
<dbReference type="EMBL" id="LSSL01004236">
    <property type="protein sequence ID" value="OLY79622.1"/>
    <property type="molecule type" value="Genomic_DNA"/>
</dbReference>
<evidence type="ECO:0000256" key="2">
    <source>
        <dbReference type="SAM" id="SignalP"/>
    </source>
</evidence>
<name>A0A1R0GRU6_9FUNG</name>